<dbReference type="SUPFAM" id="SSF81383">
    <property type="entry name" value="F-box domain"/>
    <property type="match status" value="1"/>
</dbReference>
<evidence type="ECO:0000313" key="3">
    <source>
        <dbReference type="Proteomes" id="UP000007431"/>
    </source>
</evidence>
<gene>
    <name evidence="2" type="ORF">SCHCODRAFT_103333</name>
</gene>
<dbReference type="Gene3D" id="3.80.10.10">
    <property type="entry name" value="Ribonuclease Inhibitor"/>
    <property type="match status" value="1"/>
</dbReference>
<dbReference type="AlphaFoldDB" id="D8PLJ5"/>
<dbReference type="SUPFAM" id="SSF52047">
    <property type="entry name" value="RNI-like"/>
    <property type="match status" value="1"/>
</dbReference>
<feature type="non-terminal residue" evidence="2">
    <location>
        <position position="562"/>
    </location>
</feature>
<dbReference type="InParanoid" id="D8PLJ5"/>
<organism evidence="3">
    <name type="scientific">Schizophyllum commune (strain H4-8 / FGSC 9210)</name>
    <name type="common">Split gill fungus</name>
    <dbReference type="NCBI Taxonomy" id="578458"/>
    <lineage>
        <taxon>Eukaryota</taxon>
        <taxon>Fungi</taxon>
        <taxon>Dikarya</taxon>
        <taxon>Basidiomycota</taxon>
        <taxon>Agaricomycotina</taxon>
        <taxon>Agaricomycetes</taxon>
        <taxon>Agaricomycetidae</taxon>
        <taxon>Agaricales</taxon>
        <taxon>Schizophyllaceae</taxon>
        <taxon>Schizophyllum</taxon>
    </lineage>
</organism>
<protein>
    <recommendedName>
        <fullName evidence="1">F-box domain-containing protein</fullName>
    </recommendedName>
</protein>
<accession>D8PLJ5</accession>
<dbReference type="PROSITE" id="PS50181">
    <property type="entry name" value="FBOX"/>
    <property type="match status" value="1"/>
</dbReference>
<feature type="domain" description="F-box" evidence="1">
    <location>
        <begin position="13"/>
        <end position="58"/>
    </location>
</feature>
<sequence length="562" mass="62134">MALVTRSARVSQASPFATLPLEIWDNVAELLHNHDRVSLAQVGSKWIEIAERHIWRDLPTVALLLLCLPPDSWCINRVVMSQPAATGNRNVDISCVRLKRKSVEQDFIGKFERRATYVRTISVHPLSVGMHELGADENQPFFLDRDTLDEFMTAIRGQNLFKCLHTIHVGQRVVFLHPERMLLPLMTESLKTVSISCPVPGLDEAARLSHARPSGLTIEGINSRSLWKGSPRGDGGLCCGIVGALEFWIPSLTTLDLALRDAESVMPIVVQGKALRSLSLHSADDLEPVEQHSLYSLRSLSTIRQTAAFSMSLLGSRVLEEVNFSRVVLDTADDVSELLSALGRCPTLRRISVVRLSVVRQRAPESLFSLLEEQAPVSCSLRPADLAPLLSLKNLEKLVINATDDVRLADMDYEALAGALPALRTCSIGVCPGSRWVLQPGEGCTLYALESFAAHCRSLEELSIQVDALSGVHHSPKNYDGTPFRGNNSLRKLNVGRSMVSKEERIAVYLHAVFPSLSCVESEPCEGRSLLSSDSHVLWKWISRELAYWSRSLPKRRSASSS</sequence>
<reference evidence="2 3" key="1">
    <citation type="journal article" date="2010" name="Nat. Biotechnol.">
        <title>Genome sequence of the model mushroom Schizophyllum commune.</title>
        <authorList>
            <person name="Ohm R.A."/>
            <person name="de Jong J.F."/>
            <person name="Lugones L.G."/>
            <person name="Aerts A."/>
            <person name="Kothe E."/>
            <person name="Stajich J.E."/>
            <person name="de Vries R.P."/>
            <person name="Record E."/>
            <person name="Levasseur A."/>
            <person name="Baker S.E."/>
            <person name="Bartholomew K.A."/>
            <person name="Coutinho P.M."/>
            <person name="Erdmann S."/>
            <person name="Fowler T.J."/>
            <person name="Gathman A.C."/>
            <person name="Lombard V."/>
            <person name="Henrissat B."/>
            <person name="Knabe N."/>
            <person name="Kuees U."/>
            <person name="Lilly W.W."/>
            <person name="Lindquist E."/>
            <person name="Lucas S."/>
            <person name="Magnuson J.K."/>
            <person name="Piumi F."/>
            <person name="Raudaskoski M."/>
            <person name="Salamov A."/>
            <person name="Schmutz J."/>
            <person name="Schwarze F.W.M.R."/>
            <person name="vanKuyk P.A."/>
            <person name="Horton J.S."/>
            <person name="Grigoriev I.V."/>
            <person name="Woesten H.A.B."/>
        </authorList>
    </citation>
    <scope>NUCLEOTIDE SEQUENCE [LARGE SCALE GENOMIC DNA]</scope>
    <source>
        <strain evidence="3">H4-8 / FGSC 9210</strain>
    </source>
</reference>
<dbReference type="Proteomes" id="UP000007431">
    <property type="component" value="Unassembled WGS sequence"/>
</dbReference>
<evidence type="ECO:0000259" key="1">
    <source>
        <dbReference type="PROSITE" id="PS50181"/>
    </source>
</evidence>
<keyword evidence="3" id="KW-1185">Reference proteome</keyword>
<dbReference type="EMBL" id="GL377302">
    <property type="protein sequence ID" value="EFJ02038.1"/>
    <property type="molecule type" value="Genomic_DNA"/>
</dbReference>
<proteinExistence type="predicted"/>
<dbReference type="InterPro" id="IPR036047">
    <property type="entry name" value="F-box-like_dom_sf"/>
</dbReference>
<evidence type="ECO:0000313" key="2">
    <source>
        <dbReference type="EMBL" id="EFJ02038.1"/>
    </source>
</evidence>
<dbReference type="InterPro" id="IPR001810">
    <property type="entry name" value="F-box_dom"/>
</dbReference>
<dbReference type="InterPro" id="IPR032675">
    <property type="entry name" value="LRR_dom_sf"/>
</dbReference>
<name>D8PLJ5_SCHCM</name>
<dbReference type="HOGENOM" id="CLU_484975_0_0_1"/>
<dbReference type="VEuPathDB" id="FungiDB:SCHCODRAFT_02577399"/>